<gene>
    <name evidence="1" type="ORF">PZ740_07210</name>
</gene>
<sequence>MRVLVILPALALLLAACGESTEERAASGGLGGAATGAVLGGPVGAVIGGAAGAGAGTVMDEGVGEKIEKTP</sequence>
<dbReference type="AlphaFoldDB" id="A0AAP3XR12"/>
<protein>
    <recommendedName>
        <fullName evidence="3">Glycine zipper domain-containing protein</fullName>
    </recommendedName>
</protein>
<keyword evidence="2" id="KW-1185">Reference proteome</keyword>
<dbReference type="RefSeq" id="WP_327788586.1">
    <property type="nucleotide sequence ID" value="NZ_JARGEQ010000073.1"/>
</dbReference>
<proteinExistence type="predicted"/>
<dbReference type="EMBL" id="JARGEQ010000073">
    <property type="protein sequence ID" value="MDF1586170.1"/>
    <property type="molecule type" value="Genomic_DNA"/>
</dbReference>
<evidence type="ECO:0000313" key="2">
    <source>
        <dbReference type="Proteomes" id="UP001301140"/>
    </source>
</evidence>
<evidence type="ECO:0000313" key="1">
    <source>
        <dbReference type="EMBL" id="MDF1586170.1"/>
    </source>
</evidence>
<dbReference type="Proteomes" id="UP001301140">
    <property type="component" value="Unassembled WGS sequence"/>
</dbReference>
<reference evidence="1 2" key="1">
    <citation type="submission" date="2023-03" db="EMBL/GenBank/DDBJ databases">
        <title>YIM 152171 draft genome.</title>
        <authorList>
            <person name="Yang Z."/>
        </authorList>
    </citation>
    <scope>NUCLEOTIDE SEQUENCE [LARGE SCALE GENOMIC DNA]</scope>
    <source>
        <strain evidence="1 2">YIM 152171</strain>
    </source>
</reference>
<organism evidence="1 2">
    <name type="scientific">Marinimicrococcus flavescens</name>
    <dbReference type="NCBI Taxonomy" id="3031815"/>
    <lineage>
        <taxon>Bacteria</taxon>
        <taxon>Pseudomonadati</taxon>
        <taxon>Pseudomonadota</taxon>
        <taxon>Alphaproteobacteria</taxon>
        <taxon>Geminicoccales</taxon>
        <taxon>Geminicoccaceae</taxon>
        <taxon>Marinimicrococcus</taxon>
    </lineage>
</organism>
<dbReference type="PROSITE" id="PS51257">
    <property type="entry name" value="PROKAR_LIPOPROTEIN"/>
    <property type="match status" value="1"/>
</dbReference>
<accession>A0AAP3XR12</accession>
<comment type="caution">
    <text evidence="1">The sequence shown here is derived from an EMBL/GenBank/DDBJ whole genome shotgun (WGS) entry which is preliminary data.</text>
</comment>
<evidence type="ECO:0008006" key="3">
    <source>
        <dbReference type="Google" id="ProtNLM"/>
    </source>
</evidence>
<name>A0AAP3XR12_9PROT</name>